<comment type="caution">
    <text evidence="2">The sequence shown here is derived from an EMBL/GenBank/DDBJ whole genome shotgun (WGS) entry which is preliminary data.</text>
</comment>
<gene>
    <name evidence="2" type="ORF">LIER_17751</name>
</gene>
<feature type="compositionally biased region" description="Low complexity" evidence="1">
    <location>
        <begin position="41"/>
        <end position="60"/>
    </location>
</feature>
<dbReference type="EMBL" id="BAABME010004177">
    <property type="protein sequence ID" value="GAA0161438.1"/>
    <property type="molecule type" value="Genomic_DNA"/>
</dbReference>
<sequence>MDEQEISYVFTDRLNSSLYDDEHVYVRERPYVKVASPGPRSESTTTHSSSSSSGDETSSSANSPIPQVTVGDKVASKLPPHNDDLRVSSPIKGTHPTNDSRTHPTSGSGISSTVTQGPIQSVTPAAAERAEASYQCIVTSLPTFIKKSLPSQITLDHLDGFLTYFFIPFDKVDTRLEFHGDQVILPRIEAKSMDPDLIPGYTAVVCRIAGVEPSVSLFLALFTETHENFQTNFRACSNRNILAGKLPNKDPDKRLFKKWFFARGGMAVGVPHIWTLKDEAKPFPSYTDTDVVAANNFLSVLPQETENACKLPKYTFVYRPCWCQRISFMIRNLIPRLKMII</sequence>
<evidence type="ECO:0000313" key="3">
    <source>
        <dbReference type="Proteomes" id="UP001454036"/>
    </source>
</evidence>
<dbReference type="Proteomes" id="UP001454036">
    <property type="component" value="Unassembled WGS sequence"/>
</dbReference>
<evidence type="ECO:0000313" key="2">
    <source>
        <dbReference type="EMBL" id="GAA0161438.1"/>
    </source>
</evidence>
<evidence type="ECO:0000256" key="1">
    <source>
        <dbReference type="SAM" id="MobiDB-lite"/>
    </source>
</evidence>
<feature type="region of interest" description="Disordered" evidence="1">
    <location>
        <begin position="30"/>
        <end position="116"/>
    </location>
</feature>
<name>A0AAV3QCV3_LITER</name>
<feature type="compositionally biased region" description="Polar residues" evidence="1">
    <location>
        <begin position="95"/>
        <end position="116"/>
    </location>
</feature>
<dbReference type="AlphaFoldDB" id="A0AAV3QCV3"/>
<protein>
    <submittedName>
        <fullName evidence="2">Uncharacterized protein</fullName>
    </submittedName>
</protein>
<reference evidence="2 3" key="1">
    <citation type="submission" date="2024-01" db="EMBL/GenBank/DDBJ databases">
        <title>The complete chloroplast genome sequence of Lithospermum erythrorhizon: insights into the phylogenetic relationship among Boraginaceae species and the maternal lineages of purple gromwells.</title>
        <authorList>
            <person name="Okada T."/>
            <person name="Watanabe K."/>
        </authorList>
    </citation>
    <scope>NUCLEOTIDE SEQUENCE [LARGE SCALE GENOMIC DNA]</scope>
</reference>
<accession>A0AAV3QCV3</accession>
<organism evidence="2 3">
    <name type="scientific">Lithospermum erythrorhizon</name>
    <name type="common">Purple gromwell</name>
    <name type="synonym">Lithospermum officinale var. erythrorhizon</name>
    <dbReference type="NCBI Taxonomy" id="34254"/>
    <lineage>
        <taxon>Eukaryota</taxon>
        <taxon>Viridiplantae</taxon>
        <taxon>Streptophyta</taxon>
        <taxon>Embryophyta</taxon>
        <taxon>Tracheophyta</taxon>
        <taxon>Spermatophyta</taxon>
        <taxon>Magnoliopsida</taxon>
        <taxon>eudicotyledons</taxon>
        <taxon>Gunneridae</taxon>
        <taxon>Pentapetalae</taxon>
        <taxon>asterids</taxon>
        <taxon>lamiids</taxon>
        <taxon>Boraginales</taxon>
        <taxon>Boraginaceae</taxon>
        <taxon>Boraginoideae</taxon>
        <taxon>Lithospermeae</taxon>
        <taxon>Lithospermum</taxon>
    </lineage>
</organism>
<proteinExistence type="predicted"/>
<keyword evidence="3" id="KW-1185">Reference proteome</keyword>